<evidence type="ECO:0000259" key="9">
    <source>
        <dbReference type="PROSITE" id="PS50928"/>
    </source>
</evidence>
<dbReference type="PANTHER" id="PTHR30151:SF40">
    <property type="entry name" value="TRANSPORT SYSTEM INTEGRAL MEMBRANE PROTEIN"/>
    <property type="match status" value="1"/>
</dbReference>
<evidence type="ECO:0000256" key="6">
    <source>
        <dbReference type="ARBA" id="ARBA00023136"/>
    </source>
</evidence>
<evidence type="ECO:0000256" key="2">
    <source>
        <dbReference type="ARBA" id="ARBA00022448"/>
    </source>
</evidence>
<keyword evidence="6 7" id="KW-0472">Membrane</keyword>
<evidence type="ECO:0000256" key="8">
    <source>
        <dbReference type="SAM" id="MobiDB-lite"/>
    </source>
</evidence>
<feature type="transmembrane region" description="Helical" evidence="7">
    <location>
        <begin position="128"/>
        <end position="151"/>
    </location>
</feature>
<feature type="transmembrane region" description="Helical" evidence="7">
    <location>
        <begin position="59"/>
        <end position="80"/>
    </location>
</feature>
<comment type="similarity">
    <text evidence="7">Belongs to the binding-protein-dependent transport system permease family.</text>
</comment>
<dbReference type="SUPFAM" id="SSF161098">
    <property type="entry name" value="MetI-like"/>
    <property type="match status" value="1"/>
</dbReference>
<feature type="transmembrane region" description="Helical" evidence="7">
    <location>
        <begin position="253"/>
        <end position="274"/>
    </location>
</feature>
<evidence type="ECO:0000256" key="4">
    <source>
        <dbReference type="ARBA" id="ARBA00022692"/>
    </source>
</evidence>
<dbReference type="PROSITE" id="PS50928">
    <property type="entry name" value="ABC_TM1"/>
    <property type="match status" value="1"/>
</dbReference>
<proteinExistence type="inferred from homology"/>
<evidence type="ECO:0000256" key="1">
    <source>
        <dbReference type="ARBA" id="ARBA00004651"/>
    </source>
</evidence>
<dbReference type="PANTHER" id="PTHR30151">
    <property type="entry name" value="ALKANE SULFONATE ABC TRANSPORTER-RELATED, MEMBRANE SUBUNIT"/>
    <property type="match status" value="1"/>
</dbReference>
<keyword evidence="5 7" id="KW-1133">Transmembrane helix</keyword>
<dbReference type="GO" id="GO:0055085">
    <property type="term" value="P:transmembrane transport"/>
    <property type="evidence" value="ECO:0007669"/>
    <property type="project" value="InterPro"/>
</dbReference>
<organism evidence="10 11">
    <name type="scientific">Deinococcus radiophilus</name>
    <dbReference type="NCBI Taxonomy" id="32062"/>
    <lineage>
        <taxon>Bacteria</taxon>
        <taxon>Thermotogati</taxon>
        <taxon>Deinococcota</taxon>
        <taxon>Deinococci</taxon>
        <taxon>Deinococcales</taxon>
        <taxon>Deinococcaceae</taxon>
        <taxon>Deinococcus</taxon>
    </lineage>
</organism>
<comment type="subcellular location">
    <subcellularLocation>
        <location evidence="1 7">Cell membrane</location>
        <topology evidence="1 7">Multi-pass membrane protein</topology>
    </subcellularLocation>
</comment>
<keyword evidence="4 7" id="KW-0812">Transmembrane</keyword>
<keyword evidence="3" id="KW-1003">Cell membrane</keyword>
<sequence length="291" mass="30338">MTHSSASGPRNTNSYDPPPSAVSSPPAHSAGRWQAMAWQIGGLLFLLAVWWLVTDVLKLYPPYVFPSPSAVWTEIGYGLWGSGPQDGKLLNAIFGSLGRVLTGYGIALVIGGVLGVLMGILAPLRMTLGAYLTGIQSVPSIAFVPFAILFFGLNQSAVLAVVILEALIPVALAVSGALLNVPPALRMAGRTLGASGPALTLRVLLPAALPSILGGLRTAWSFAWRALIGGELLIAGASSLGEQLEVGRNTANVALVLATILIIGLIGGLFDALLRRVEGRVRRDYGLEVNS</sequence>
<keyword evidence="11" id="KW-1185">Reference proteome</keyword>
<dbReference type="AlphaFoldDB" id="A0A3S0K8X2"/>
<feature type="transmembrane region" description="Helical" evidence="7">
    <location>
        <begin position="101"/>
        <end position="122"/>
    </location>
</feature>
<dbReference type="InterPro" id="IPR035906">
    <property type="entry name" value="MetI-like_sf"/>
</dbReference>
<comment type="caution">
    <text evidence="10">The sequence shown here is derived from an EMBL/GenBank/DDBJ whole genome shotgun (WGS) entry which is preliminary data.</text>
</comment>
<accession>A0A3S0K8X2</accession>
<gene>
    <name evidence="10" type="ORF">EJ104_11530</name>
</gene>
<dbReference type="Gene3D" id="1.10.3720.10">
    <property type="entry name" value="MetI-like"/>
    <property type="match status" value="1"/>
</dbReference>
<dbReference type="Proteomes" id="UP000277766">
    <property type="component" value="Unassembled WGS sequence"/>
</dbReference>
<feature type="domain" description="ABC transmembrane type-1" evidence="9">
    <location>
        <begin position="97"/>
        <end position="274"/>
    </location>
</feature>
<evidence type="ECO:0000256" key="5">
    <source>
        <dbReference type="ARBA" id="ARBA00022989"/>
    </source>
</evidence>
<dbReference type="EMBL" id="RXPE01000032">
    <property type="protein sequence ID" value="RTR25276.1"/>
    <property type="molecule type" value="Genomic_DNA"/>
</dbReference>
<feature type="transmembrane region" description="Helical" evidence="7">
    <location>
        <begin position="199"/>
        <end position="216"/>
    </location>
</feature>
<evidence type="ECO:0000256" key="3">
    <source>
        <dbReference type="ARBA" id="ARBA00022475"/>
    </source>
</evidence>
<evidence type="ECO:0000313" key="10">
    <source>
        <dbReference type="EMBL" id="RTR25276.1"/>
    </source>
</evidence>
<protein>
    <submittedName>
        <fullName evidence="10">ABC transporter permease</fullName>
    </submittedName>
</protein>
<keyword evidence="2 7" id="KW-0813">Transport</keyword>
<evidence type="ECO:0000313" key="11">
    <source>
        <dbReference type="Proteomes" id="UP000277766"/>
    </source>
</evidence>
<evidence type="ECO:0000256" key="7">
    <source>
        <dbReference type="RuleBase" id="RU363032"/>
    </source>
</evidence>
<reference evidence="10 11" key="1">
    <citation type="submission" date="2018-12" db="EMBL/GenBank/DDBJ databases">
        <title>Deinococcus radiophilus ATCC 27603 genome sequencing and assembly.</title>
        <authorList>
            <person name="Maclea K.S."/>
            <person name="Maynard C.R."/>
        </authorList>
    </citation>
    <scope>NUCLEOTIDE SEQUENCE [LARGE SCALE GENOMIC DNA]</scope>
    <source>
        <strain evidence="10 11">ATCC 27603</strain>
    </source>
</reference>
<dbReference type="OrthoDB" id="9796361at2"/>
<name>A0A3S0K8X2_9DEIO</name>
<feature type="compositionally biased region" description="Polar residues" evidence="8">
    <location>
        <begin position="1"/>
        <end position="13"/>
    </location>
</feature>
<feature type="region of interest" description="Disordered" evidence="8">
    <location>
        <begin position="1"/>
        <end position="26"/>
    </location>
</feature>
<dbReference type="Pfam" id="PF00528">
    <property type="entry name" value="BPD_transp_1"/>
    <property type="match status" value="1"/>
</dbReference>
<dbReference type="CDD" id="cd06261">
    <property type="entry name" value="TM_PBP2"/>
    <property type="match status" value="1"/>
</dbReference>
<feature type="transmembrane region" description="Helical" evidence="7">
    <location>
        <begin position="35"/>
        <end position="53"/>
    </location>
</feature>
<feature type="transmembrane region" description="Helical" evidence="7">
    <location>
        <begin position="158"/>
        <end position="179"/>
    </location>
</feature>
<dbReference type="GO" id="GO:0005886">
    <property type="term" value="C:plasma membrane"/>
    <property type="evidence" value="ECO:0007669"/>
    <property type="project" value="UniProtKB-SubCell"/>
</dbReference>
<dbReference type="InterPro" id="IPR000515">
    <property type="entry name" value="MetI-like"/>
</dbReference>